<dbReference type="EMBL" id="JABMIG020000174">
    <property type="protein sequence ID" value="KAL3787481.1"/>
    <property type="molecule type" value="Genomic_DNA"/>
</dbReference>
<dbReference type="InterPro" id="IPR029058">
    <property type="entry name" value="AB_hydrolase_fold"/>
</dbReference>
<sequence length="406" mass="45503">MSPLQLSQRSPRQLMNFGRRFPQKRPRQHNKRKASPSPLFLVILLQLFLLTWAFIISLTVSVHDSDISTESHGATAVNPLVTGGNRSQLNGNVSLAHEIPGIELRISSRTTKNHQDFIQVIYPAKPTATRQKGIVLLLHACTHSALKFFSTSLTCPDCVGLSEELRIVRLVLERGYMPVSLSSVDRKSGCWSNADFVRIQTVLQHELFVNYDTVYAIGASSGGAFASQLLVRGLVRGTLVMVMSLSKDVVDVWKRNPQPLFLAPMPRDKGTTSAAIRNYEELKGLNRIDREMIVLDTKTCAPLPVTSSYLQERVPGMTADISMMLLEDLIRENHMDPLTMMLIVDPTQSNWREIVSPNNATHWLDKFALKPGYSPLAKALHRAWAFHEYCSEVVLPALEFFERALG</sequence>
<dbReference type="Proteomes" id="UP001516023">
    <property type="component" value="Unassembled WGS sequence"/>
</dbReference>
<evidence type="ECO:0000313" key="2">
    <source>
        <dbReference type="Proteomes" id="UP001516023"/>
    </source>
</evidence>
<organism evidence="1 2">
    <name type="scientific">Cyclotella cryptica</name>
    <dbReference type="NCBI Taxonomy" id="29204"/>
    <lineage>
        <taxon>Eukaryota</taxon>
        <taxon>Sar</taxon>
        <taxon>Stramenopiles</taxon>
        <taxon>Ochrophyta</taxon>
        <taxon>Bacillariophyta</taxon>
        <taxon>Coscinodiscophyceae</taxon>
        <taxon>Thalassiosirophycidae</taxon>
        <taxon>Stephanodiscales</taxon>
        <taxon>Stephanodiscaceae</taxon>
        <taxon>Cyclotella</taxon>
    </lineage>
</organism>
<accession>A0ABD3PIC1</accession>
<reference evidence="1 2" key="1">
    <citation type="journal article" date="2020" name="G3 (Bethesda)">
        <title>Improved Reference Genome for Cyclotella cryptica CCMP332, a Model for Cell Wall Morphogenesis, Salinity Adaptation, and Lipid Production in Diatoms (Bacillariophyta).</title>
        <authorList>
            <person name="Roberts W.R."/>
            <person name="Downey K.M."/>
            <person name="Ruck E.C."/>
            <person name="Traller J.C."/>
            <person name="Alverson A.J."/>
        </authorList>
    </citation>
    <scope>NUCLEOTIDE SEQUENCE [LARGE SCALE GENOMIC DNA]</scope>
    <source>
        <strain evidence="1 2">CCMP332</strain>
    </source>
</reference>
<name>A0ABD3PIC1_9STRA</name>
<dbReference type="SUPFAM" id="SSF53474">
    <property type="entry name" value="alpha/beta-Hydrolases"/>
    <property type="match status" value="1"/>
</dbReference>
<dbReference type="PANTHER" id="PTHR35128:SF1">
    <property type="entry name" value="SECRETION-REGULATING GUANINE NUCLEOTIDE EXCHANGE FACTOR"/>
    <property type="match status" value="1"/>
</dbReference>
<proteinExistence type="predicted"/>
<comment type="caution">
    <text evidence="1">The sequence shown here is derived from an EMBL/GenBank/DDBJ whole genome shotgun (WGS) entry which is preliminary data.</text>
</comment>
<evidence type="ECO:0000313" key="1">
    <source>
        <dbReference type="EMBL" id="KAL3787481.1"/>
    </source>
</evidence>
<protein>
    <submittedName>
        <fullName evidence="1">Uncharacterized protein</fullName>
    </submittedName>
</protein>
<dbReference type="AlphaFoldDB" id="A0ABD3PIC1"/>
<dbReference type="PANTHER" id="PTHR35128">
    <property type="entry name" value="SECRETION-REGULATING GUANINE NUCLEOTIDE EXCHANGE FACTOR"/>
    <property type="match status" value="1"/>
</dbReference>
<gene>
    <name evidence="1" type="ORF">HJC23_001131</name>
</gene>
<keyword evidence="2" id="KW-1185">Reference proteome</keyword>